<dbReference type="EMBL" id="CAKLBY020000101">
    <property type="protein sequence ID" value="CAK7926777.1"/>
    <property type="molecule type" value="Genomic_DNA"/>
</dbReference>
<evidence type="ECO:0000313" key="2">
    <source>
        <dbReference type="EMBL" id="CAK7926777.1"/>
    </source>
</evidence>
<accession>A0AAV1T282</accession>
<dbReference type="AlphaFoldDB" id="A0AAV1T282"/>
<gene>
    <name evidence="2" type="ORF">PM001_LOCUS11927</name>
    <name evidence="1" type="ORF">PM001_LOCUS1450</name>
</gene>
<comment type="caution">
    <text evidence="1">The sequence shown here is derived from an EMBL/GenBank/DDBJ whole genome shotgun (WGS) entry which is preliminary data.</text>
</comment>
<name>A0AAV1T282_9STRA</name>
<organism evidence="1 3">
    <name type="scientific">Peronospora matthiolae</name>
    <dbReference type="NCBI Taxonomy" id="2874970"/>
    <lineage>
        <taxon>Eukaryota</taxon>
        <taxon>Sar</taxon>
        <taxon>Stramenopiles</taxon>
        <taxon>Oomycota</taxon>
        <taxon>Peronosporomycetes</taxon>
        <taxon>Peronosporales</taxon>
        <taxon>Peronosporaceae</taxon>
        <taxon>Peronospora</taxon>
    </lineage>
</organism>
<protein>
    <submittedName>
        <fullName evidence="1">Uncharacterized protein</fullName>
    </submittedName>
</protein>
<proteinExistence type="predicted"/>
<dbReference type="Proteomes" id="UP001162060">
    <property type="component" value="Unassembled WGS sequence"/>
</dbReference>
<evidence type="ECO:0000313" key="3">
    <source>
        <dbReference type="Proteomes" id="UP001162060"/>
    </source>
</evidence>
<dbReference type="EMBL" id="CAKLBY020000014">
    <property type="protein sequence ID" value="CAK7897480.1"/>
    <property type="molecule type" value="Genomic_DNA"/>
</dbReference>
<reference evidence="1" key="1">
    <citation type="submission" date="2024-01" db="EMBL/GenBank/DDBJ databases">
        <authorList>
            <person name="Webb A."/>
        </authorList>
    </citation>
    <scope>NUCLEOTIDE SEQUENCE</scope>
    <source>
        <strain evidence="1">Pm1</strain>
    </source>
</reference>
<sequence length="55" mass="5577">MTASGTCSSRGSSTETVDDVLVKVGIPRGCDVWLLVFCFSVGGGAPELEGVPGCE</sequence>
<evidence type="ECO:0000313" key="1">
    <source>
        <dbReference type="EMBL" id="CAK7897480.1"/>
    </source>
</evidence>